<proteinExistence type="predicted"/>
<organism evidence="3 4">
    <name type="scientific">Crassostrea virginica</name>
    <name type="common">Eastern oyster</name>
    <dbReference type="NCBI Taxonomy" id="6565"/>
    <lineage>
        <taxon>Eukaryota</taxon>
        <taxon>Metazoa</taxon>
        <taxon>Spiralia</taxon>
        <taxon>Lophotrochozoa</taxon>
        <taxon>Mollusca</taxon>
        <taxon>Bivalvia</taxon>
        <taxon>Autobranchia</taxon>
        <taxon>Pteriomorphia</taxon>
        <taxon>Ostreida</taxon>
        <taxon>Ostreoidea</taxon>
        <taxon>Ostreidae</taxon>
        <taxon>Crassostrea</taxon>
    </lineage>
</organism>
<dbReference type="PANTHER" id="PTHR16311">
    <property type="entry name" value="THROMBOSPONDIN TYPE I DOMAIN-CONTAINING 1"/>
    <property type="match status" value="1"/>
</dbReference>
<dbReference type="KEGG" id="cvn:111099134"/>
<accession>A0A8B8A6C8</accession>
<dbReference type="Pfam" id="PF00090">
    <property type="entry name" value="TSP_1"/>
    <property type="match status" value="1"/>
</dbReference>
<evidence type="ECO:0000256" key="2">
    <source>
        <dbReference type="ARBA" id="ARBA00023157"/>
    </source>
</evidence>
<dbReference type="FunFam" id="2.20.100.10:FF:000007">
    <property type="entry name" value="Thrombospondin 1"/>
    <property type="match status" value="1"/>
</dbReference>
<dbReference type="GeneID" id="111099134"/>
<dbReference type="OrthoDB" id="6273859at2759"/>
<dbReference type="GO" id="GO:0071944">
    <property type="term" value="C:cell periphery"/>
    <property type="evidence" value="ECO:0007669"/>
    <property type="project" value="TreeGrafter"/>
</dbReference>
<keyword evidence="3" id="KW-1185">Reference proteome</keyword>
<protein>
    <submittedName>
        <fullName evidence="4">Semaphorin-5A-like</fullName>
    </submittedName>
</protein>
<evidence type="ECO:0000313" key="3">
    <source>
        <dbReference type="Proteomes" id="UP000694844"/>
    </source>
</evidence>
<dbReference type="SUPFAM" id="SSF82895">
    <property type="entry name" value="TSP-1 type 1 repeat"/>
    <property type="match status" value="1"/>
</dbReference>
<reference evidence="4" key="2">
    <citation type="submission" date="2025-08" db="UniProtKB">
        <authorList>
            <consortium name="RefSeq"/>
        </authorList>
    </citation>
    <scope>IDENTIFICATION</scope>
    <source>
        <tissue evidence="4">Whole sample</tissue>
    </source>
</reference>
<dbReference type="Proteomes" id="UP000694844">
    <property type="component" value="Chromosome 1"/>
</dbReference>
<dbReference type="InterPro" id="IPR038877">
    <property type="entry name" value="THSD1"/>
</dbReference>
<keyword evidence="1" id="KW-0677">Repeat</keyword>
<name>A0A8B8A6C8_CRAVI</name>
<dbReference type="Gene3D" id="2.20.100.10">
    <property type="entry name" value="Thrombospondin type-1 (TSP1) repeat"/>
    <property type="match status" value="1"/>
</dbReference>
<dbReference type="InterPro" id="IPR000884">
    <property type="entry name" value="TSP1_rpt"/>
</dbReference>
<dbReference type="InterPro" id="IPR036383">
    <property type="entry name" value="TSP1_rpt_sf"/>
</dbReference>
<dbReference type="PROSITE" id="PS50092">
    <property type="entry name" value="TSP1"/>
    <property type="match status" value="1"/>
</dbReference>
<sequence>MPCPVDHIDCVDNSCTCSLKRITTTPPPTTTTTTTIDGHWSDWMHWSSCSATCGIGTKTRLRICNNPAPLNGGENCFGNVSEMQYCDEAICQVGPECPTCDVDLNCHWNSVCDVSEVCMIRSYRNTTFSVHCTKREDCDFIKAVLPNAEIFCCNNRSCLTSKLGLS</sequence>
<reference evidence="3" key="1">
    <citation type="submission" date="2024-06" db="UniProtKB">
        <authorList>
            <consortium name="RefSeq"/>
        </authorList>
    </citation>
    <scope>NUCLEOTIDE SEQUENCE [LARGE SCALE GENOMIC DNA]</scope>
</reference>
<keyword evidence="2" id="KW-1015">Disulfide bond</keyword>
<dbReference type="RefSeq" id="XP_022286228.1">
    <property type="nucleotide sequence ID" value="XM_022430520.1"/>
</dbReference>
<dbReference type="PRINTS" id="PR01705">
    <property type="entry name" value="TSP1REPEAT"/>
</dbReference>
<dbReference type="AlphaFoldDB" id="A0A8B8A6C8"/>
<dbReference type="SMART" id="SM00209">
    <property type="entry name" value="TSP1"/>
    <property type="match status" value="1"/>
</dbReference>
<dbReference type="PANTHER" id="PTHR16311:SF3">
    <property type="entry name" value="THROMBOSPONDIN TYPE-1 DOMAIN-CONTAINING PROTEIN 1"/>
    <property type="match status" value="1"/>
</dbReference>
<evidence type="ECO:0000313" key="4">
    <source>
        <dbReference type="RefSeq" id="XP_022286228.1"/>
    </source>
</evidence>
<gene>
    <name evidence="4" type="primary">LOC111099134</name>
</gene>
<evidence type="ECO:0000256" key="1">
    <source>
        <dbReference type="ARBA" id="ARBA00022737"/>
    </source>
</evidence>